<dbReference type="Ensembl" id="ENSRNOT00000086239.3">
    <property type="protein sequence ID" value="ENSRNOP00000075641.2"/>
    <property type="gene ID" value="ENSRNOG00000058960.3"/>
</dbReference>
<protein>
    <submittedName>
        <fullName evidence="2">Myb/SANT DNA binding domain containing 5 like 1</fullName>
    </submittedName>
</protein>
<sequence length="225" mass="25799">MQREANQGESLENTEESNVGKSVKEEEQRPSGRSRSSWTDSEIRVFLQEWEVVEQEMGQPGRKLHKKTKSLCQRLYQQGLKKSWKSCFHLLLSLQDLHRTLCNERPGIEPLFSPYSEALYRILGSTPHESWFPGPLYDEADDSMLPVYPQPPMYQPSDYGITVPSAQLQGNPVPMMCQEDSPFPTWEPWNPSYPLSVPHLLPGFAPGDPSLQQPWSMCDLHQDPQ</sequence>
<dbReference type="eggNOG" id="ENOG502TDZS">
    <property type="taxonomic scope" value="Eukaryota"/>
</dbReference>
<dbReference type="PANTHER" id="PTHR31512">
    <property type="entry name" value="GENE 12569-RELATED"/>
    <property type="match status" value="1"/>
</dbReference>
<feature type="compositionally biased region" description="Polar residues" evidence="1">
    <location>
        <begin position="1"/>
        <end position="20"/>
    </location>
</feature>
<feature type="region of interest" description="Disordered" evidence="1">
    <location>
        <begin position="1"/>
        <end position="39"/>
    </location>
</feature>
<dbReference type="PaxDb" id="10116-ENSRNOP00000064269"/>
<dbReference type="CTD" id="120095094"/>
<reference evidence="2" key="2">
    <citation type="submission" date="2025-08" db="UniProtKB">
        <authorList>
            <consortium name="Ensembl"/>
        </authorList>
    </citation>
    <scope>IDENTIFICATION</scope>
    <source>
        <strain evidence="2">Brown Norway</strain>
    </source>
</reference>
<evidence type="ECO:0000313" key="3">
    <source>
        <dbReference type="Proteomes" id="UP000002494"/>
    </source>
</evidence>
<dbReference type="GeneTree" id="ENSGT00840000130327"/>
<dbReference type="RGD" id="41282977">
    <property type="gene designation" value="Msantd5l1"/>
</dbReference>
<dbReference type="GeneID" id="120095094"/>
<reference evidence="2" key="1">
    <citation type="submission" date="2024-01" db="EMBL/GenBank/DDBJ databases">
        <title>GRCr8: a new rat reference genome assembly contstructed from accurate long reads and long range scaffolding.</title>
        <authorList>
            <person name="Doris P.A."/>
            <person name="Kalbfleisch T."/>
            <person name="Li K."/>
            <person name="Howe K."/>
            <person name="Wood J."/>
        </authorList>
    </citation>
    <scope>NUCLEOTIDE SEQUENCE [LARGE SCALE GENOMIC DNA]</scope>
    <source>
        <strain evidence="2">Brown Norway</strain>
    </source>
</reference>
<dbReference type="PANTHER" id="PTHR31512:SF2">
    <property type="entry name" value="MYB_SANT DNA BINDING DOMAIN CONTAINING 5"/>
    <property type="match status" value="1"/>
</dbReference>
<dbReference type="Proteomes" id="UP000002494">
    <property type="component" value="Chromosome 10"/>
</dbReference>
<gene>
    <name evidence="2 4" type="primary">Msantd5l1</name>
    <name evidence="4" type="synonym">LOC120095094</name>
</gene>
<dbReference type="KEGG" id="rno:120095094"/>
<proteinExistence type="predicted"/>
<evidence type="ECO:0000313" key="4">
    <source>
        <dbReference type="RGD" id="41282977"/>
    </source>
</evidence>
<keyword evidence="3" id="KW-1185">Reference proteome</keyword>
<accession>A0A0G2KB39</accession>
<organism evidence="2 3">
    <name type="scientific">Rattus norvegicus</name>
    <name type="common">Rat</name>
    <dbReference type="NCBI Taxonomy" id="10116"/>
    <lineage>
        <taxon>Eukaryota</taxon>
        <taxon>Metazoa</taxon>
        <taxon>Chordata</taxon>
        <taxon>Craniata</taxon>
        <taxon>Vertebrata</taxon>
        <taxon>Euteleostomi</taxon>
        <taxon>Mammalia</taxon>
        <taxon>Eutheria</taxon>
        <taxon>Euarchontoglires</taxon>
        <taxon>Glires</taxon>
        <taxon>Rodentia</taxon>
        <taxon>Myomorpha</taxon>
        <taxon>Muroidea</taxon>
        <taxon>Muridae</taxon>
        <taxon>Murinae</taxon>
        <taxon>Rattus</taxon>
    </lineage>
</organism>
<dbReference type="OrthoDB" id="9713707at2759"/>
<dbReference type="InParanoid" id="A0A0G2KB39"/>
<dbReference type="VEuPathDB" id="HostDB:ENSRNOG00000058960"/>
<evidence type="ECO:0000313" key="2">
    <source>
        <dbReference type="Ensembl" id="ENSRNOP00000075641.2"/>
    </source>
</evidence>
<name>A0A0G2KB39_RAT</name>
<reference evidence="2" key="3">
    <citation type="submission" date="2025-09" db="UniProtKB">
        <authorList>
            <consortium name="Ensembl"/>
        </authorList>
    </citation>
    <scope>IDENTIFICATION</scope>
    <source>
        <strain evidence="2">Brown Norway</strain>
    </source>
</reference>
<dbReference type="AlphaFoldDB" id="A0A0G2KB39"/>
<dbReference type="RefSeq" id="XP_038943114.1">
    <property type="nucleotide sequence ID" value="XM_039087186.2"/>
</dbReference>
<dbReference type="AGR" id="RGD:41282977"/>
<evidence type="ECO:0000256" key="1">
    <source>
        <dbReference type="SAM" id="MobiDB-lite"/>
    </source>
</evidence>